<comment type="caution">
    <text evidence="3">The sequence shown here is derived from an EMBL/GenBank/DDBJ whole genome shotgun (WGS) entry which is preliminary data.</text>
</comment>
<accession>A0ABQ8Q5P7</accession>
<protein>
    <submittedName>
        <fullName evidence="3">Uncharacterized protein</fullName>
    </submittedName>
</protein>
<evidence type="ECO:0000313" key="4">
    <source>
        <dbReference type="Proteomes" id="UP001163828"/>
    </source>
</evidence>
<feature type="region of interest" description="Disordered" evidence="1">
    <location>
        <begin position="286"/>
        <end position="318"/>
    </location>
</feature>
<evidence type="ECO:0000256" key="1">
    <source>
        <dbReference type="SAM" id="MobiDB-lite"/>
    </source>
</evidence>
<keyword evidence="2" id="KW-1133">Transmembrane helix</keyword>
<dbReference type="EMBL" id="MU790739">
    <property type="protein sequence ID" value="KAJ3993832.1"/>
    <property type="molecule type" value="Genomic_DNA"/>
</dbReference>
<proteinExistence type="predicted"/>
<feature type="transmembrane region" description="Helical" evidence="2">
    <location>
        <begin position="240"/>
        <end position="262"/>
    </location>
</feature>
<dbReference type="Proteomes" id="UP001163828">
    <property type="component" value="Unassembled WGS sequence"/>
</dbReference>
<keyword evidence="4" id="KW-1185">Reference proteome</keyword>
<feature type="transmembrane region" description="Helical" evidence="2">
    <location>
        <begin position="127"/>
        <end position="155"/>
    </location>
</feature>
<feature type="compositionally biased region" description="Low complexity" evidence="1">
    <location>
        <begin position="293"/>
        <end position="304"/>
    </location>
</feature>
<keyword evidence="2" id="KW-0472">Membrane</keyword>
<gene>
    <name evidence="3" type="ORF">F5050DRAFT_1842514</name>
</gene>
<feature type="transmembrane region" description="Helical" evidence="2">
    <location>
        <begin position="59"/>
        <end position="78"/>
    </location>
</feature>
<feature type="transmembrane region" description="Helical" evidence="2">
    <location>
        <begin position="25"/>
        <end position="47"/>
    </location>
</feature>
<name>A0ABQ8Q5P7_9AGAR</name>
<reference evidence="3" key="1">
    <citation type="submission" date="2022-08" db="EMBL/GenBank/DDBJ databases">
        <authorList>
            <consortium name="DOE Joint Genome Institute"/>
            <person name="Min B."/>
            <person name="Riley R."/>
            <person name="Sierra-Patev S."/>
            <person name="Naranjo-Ortiz M."/>
            <person name="Looney B."/>
            <person name="Konkel Z."/>
            <person name="Slot J.C."/>
            <person name="Sakamoto Y."/>
            <person name="Steenwyk J.L."/>
            <person name="Rokas A."/>
            <person name="Carro J."/>
            <person name="Camarero S."/>
            <person name="Ferreira P."/>
            <person name="Molpeceres G."/>
            <person name="Ruiz-Duenas F.J."/>
            <person name="Serrano A."/>
            <person name="Henrissat B."/>
            <person name="Drula E."/>
            <person name="Hughes K.W."/>
            <person name="Mata J.L."/>
            <person name="Ishikawa N.K."/>
            <person name="Vargas-Isla R."/>
            <person name="Ushijima S."/>
            <person name="Smith C.A."/>
            <person name="Ahrendt S."/>
            <person name="Andreopoulos W."/>
            <person name="He G."/>
            <person name="Labutti K."/>
            <person name="Lipzen A."/>
            <person name="Ng V."/>
            <person name="Sandor L."/>
            <person name="Barry K."/>
            <person name="Martinez A.T."/>
            <person name="Xiao Y."/>
            <person name="Gibbons J.G."/>
            <person name="Terashima K."/>
            <person name="Hibbett D.S."/>
            <person name="Grigoriev I.V."/>
        </authorList>
    </citation>
    <scope>NUCLEOTIDE SEQUENCE</scope>
    <source>
        <strain evidence="3">TFB10827</strain>
    </source>
</reference>
<feature type="transmembrane region" description="Helical" evidence="2">
    <location>
        <begin position="161"/>
        <end position="185"/>
    </location>
</feature>
<organism evidence="3 4">
    <name type="scientific">Lentinula boryana</name>
    <dbReference type="NCBI Taxonomy" id="40481"/>
    <lineage>
        <taxon>Eukaryota</taxon>
        <taxon>Fungi</taxon>
        <taxon>Dikarya</taxon>
        <taxon>Basidiomycota</taxon>
        <taxon>Agaricomycotina</taxon>
        <taxon>Agaricomycetes</taxon>
        <taxon>Agaricomycetidae</taxon>
        <taxon>Agaricales</taxon>
        <taxon>Marasmiineae</taxon>
        <taxon>Omphalotaceae</taxon>
        <taxon>Lentinula</taxon>
    </lineage>
</organism>
<feature type="transmembrane region" description="Helical" evidence="2">
    <location>
        <begin position="98"/>
        <end position="120"/>
    </location>
</feature>
<evidence type="ECO:0000313" key="3">
    <source>
        <dbReference type="EMBL" id="KAJ3993832.1"/>
    </source>
</evidence>
<evidence type="ECO:0000256" key="2">
    <source>
        <dbReference type="SAM" id="Phobius"/>
    </source>
</evidence>
<feature type="transmembrane region" description="Helical" evidence="2">
    <location>
        <begin position="206"/>
        <end position="228"/>
    </location>
</feature>
<sequence>MVSSPFATQEDPQTLWYEQSTYDSAHLASVGYGIHVAVFSTVTYIMLKKRSHPKGANEQAWIGWLIFNFLLTHGSMTASTPEAHLHNAYLVEQQSLPVVTLGNVASILASILADALLLYRAAILWNFVWYVIIPPALFFIACVILSILTVIQIALPTQVHWVPLSLAVWIILMIMPMWLSALIAGRIYYQKAKLANVLGNEDVNTYTGICAILIESALPFTVISIILLGLFGSNNIGQNLFVPLLVQVECIAPEMIILRVMLGRAWTRHTLATGGEHSPQLEMQFATASQDRTSSSISTTTATGTGTGTGPSRHQDAGRMDDIHQDVKEGKKQNFSNETVLEVA</sequence>
<keyword evidence="2" id="KW-0812">Transmembrane</keyword>